<dbReference type="GO" id="GO:0005829">
    <property type="term" value="C:cytosol"/>
    <property type="evidence" value="ECO:0007669"/>
    <property type="project" value="TreeGrafter"/>
</dbReference>
<dbReference type="InterPro" id="IPR011006">
    <property type="entry name" value="CheY-like_superfamily"/>
</dbReference>
<dbReference type="PANTHER" id="PTHR48111:SF40">
    <property type="entry name" value="PHOSPHATE REGULON TRANSCRIPTIONAL REGULATORY PROTEIN PHOB"/>
    <property type="match status" value="1"/>
</dbReference>
<dbReference type="Gene3D" id="3.40.50.2300">
    <property type="match status" value="1"/>
</dbReference>
<evidence type="ECO:0000313" key="6">
    <source>
        <dbReference type="EMBL" id="EMG35735.1"/>
    </source>
</evidence>
<dbReference type="PATRIC" id="fig|1262666.3.peg.3627"/>
<organism evidence="6 7">
    <name type="scientific">Desulfocurvibacter africanus PCS</name>
    <dbReference type="NCBI Taxonomy" id="1262666"/>
    <lineage>
        <taxon>Bacteria</taxon>
        <taxon>Pseudomonadati</taxon>
        <taxon>Thermodesulfobacteriota</taxon>
        <taxon>Desulfovibrionia</taxon>
        <taxon>Desulfovibrionales</taxon>
        <taxon>Desulfovibrionaceae</taxon>
        <taxon>Desulfocurvibacter</taxon>
    </lineage>
</organism>
<feature type="modified residue" description="4-aspartylphosphate" evidence="4">
    <location>
        <position position="56"/>
    </location>
</feature>
<dbReference type="InterPro" id="IPR001789">
    <property type="entry name" value="Sig_transdc_resp-reg_receiver"/>
</dbReference>
<reference evidence="6 7" key="1">
    <citation type="journal article" date="2013" name="Genome Announc.">
        <title>Draft Genome Sequence for Desulfovibrio africanus Strain PCS.</title>
        <authorList>
            <person name="Brown S.D."/>
            <person name="Utturkar S.M."/>
            <person name="Arkin A.P."/>
            <person name="Deutschbauer A.M."/>
            <person name="Elias D.A."/>
            <person name="Hazen T.C."/>
            <person name="Chakraborty R."/>
        </authorList>
    </citation>
    <scope>NUCLEOTIDE SEQUENCE [LARGE SCALE GENOMIC DNA]</scope>
    <source>
        <strain evidence="6 7">PCS</strain>
    </source>
</reference>
<dbReference type="RefSeq" id="WP_005989713.1">
    <property type="nucleotide sequence ID" value="NZ_AOSV01000040.1"/>
</dbReference>
<sequence length="131" mass="14616">MDRSPWKVLLVDDEQQFVSTLAERLELRGIAARVAYNGDQALEAVEIEAPNIIVLDVIMPGMKGLEVLRHVKAKHPEVQVILLTGQGATRDGIEGMRLGAFDYMIKPLDIEALVEKMEEAYNVALQARTME</sequence>
<name>M5PP86_DESAF</name>
<dbReference type="SMART" id="SM00448">
    <property type="entry name" value="REC"/>
    <property type="match status" value="1"/>
</dbReference>
<dbReference type="OrthoDB" id="9800029at2"/>
<comment type="caution">
    <text evidence="6">The sequence shown here is derived from an EMBL/GenBank/DDBJ whole genome shotgun (WGS) entry which is preliminary data.</text>
</comment>
<evidence type="ECO:0000256" key="1">
    <source>
        <dbReference type="ARBA" id="ARBA00022553"/>
    </source>
</evidence>
<dbReference type="GO" id="GO:0000976">
    <property type="term" value="F:transcription cis-regulatory region binding"/>
    <property type="evidence" value="ECO:0007669"/>
    <property type="project" value="TreeGrafter"/>
</dbReference>
<dbReference type="CDD" id="cd17574">
    <property type="entry name" value="REC_OmpR"/>
    <property type="match status" value="1"/>
</dbReference>
<dbReference type="PROSITE" id="PS50110">
    <property type="entry name" value="RESPONSE_REGULATORY"/>
    <property type="match status" value="1"/>
</dbReference>
<dbReference type="PANTHER" id="PTHR48111">
    <property type="entry name" value="REGULATOR OF RPOS"/>
    <property type="match status" value="1"/>
</dbReference>
<dbReference type="Pfam" id="PF00072">
    <property type="entry name" value="Response_reg"/>
    <property type="match status" value="1"/>
</dbReference>
<evidence type="ECO:0000256" key="4">
    <source>
        <dbReference type="PROSITE-ProRule" id="PRU00169"/>
    </source>
</evidence>
<dbReference type="AlphaFoldDB" id="M5PP86"/>
<dbReference type="SUPFAM" id="SSF52172">
    <property type="entry name" value="CheY-like"/>
    <property type="match status" value="1"/>
</dbReference>
<evidence type="ECO:0000313" key="7">
    <source>
        <dbReference type="Proteomes" id="UP000011922"/>
    </source>
</evidence>
<keyword evidence="3 6" id="KW-0238">DNA-binding</keyword>
<accession>M5PP86</accession>
<dbReference type="Proteomes" id="UP000011922">
    <property type="component" value="Unassembled WGS sequence"/>
</dbReference>
<evidence type="ECO:0000256" key="3">
    <source>
        <dbReference type="ARBA" id="ARBA00023125"/>
    </source>
</evidence>
<evidence type="ECO:0000259" key="5">
    <source>
        <dbReference type="PROSITE" id="PS50110"/>
    </source>
</evidence>
<dbReference type="InterPro" id="IPR039420">
    <property type="entry name" value="WalR-like"/>
</dbReference>
<keyword evidence="1 4" id="KW-0597">Phosphoprotein</keyword>
<gene>
    <name evidence="6" type="ORF">PCS_03562</name>
</gene>
<evidence type="ECO:0000256" key="2">
    <source>
        <dbReference type="ARBA" id="ARBA00023012"/>
    </source>
</evidence>
<dbReference type="EMBL" id="AOSV01000040">
    <property type="protein sequence ID" value="EMG35735.1"/>
    <property type="molecule type" value="Genomic_DNA"/>
</dbReference>
<dbReference type="GO" id="GO:0032993">
    <property type="term" value="C:protein-DNA complex"/>
    <property type="evidence" value="ECO:0007669"/>
    <property type="project" value="TreeGrafter"/>
</dbReference>
<dbReference type="GO" id="GO:0000156">
    <property type="term" value="F:phosphorelay response regulator activity"/>
    <property type="evidence" value="ECO:0007669"/>
    <property type="project" value="TreeGrafter"/>
</dbReference>
<protein>
    <submittedName>
        <fullName evidence="6">CheY-like receiver, AAA-type ATPase, and DNA-binding domain containing response regulator</fullName>
    </submittedName>
</protein>
<proteinExistence type="predicted"/>
<dbReference type="GO" id="GO:0006355">
    <property type="term" value="P:regulation of DNA-templated transcription"/>
    <property type="evidence" value="ECO:0007669"/>
    <property type="project" value="TreeGrafter"/>
</dbReference>
<keyword evidence="2" id="KW-0902">Two-component regulatory system</keyword>
<feature type="domain" description="Response regulatory" evidence="5">
    <location>
        <begin position="7"/>
        <end position="121"/>
    </location>
</feature>